<dbReference type="PRINTS" id="PR00039">
    <property type="entry name" value="HTHLYSR"/>
</dbReference>
<evidence type="ECO:0000256" key="4">
    <source>
        <dbReference type="ARBA" id="ARBA00023163"/>
    </source>
</evidence>
<evidence type="ECO:0000259" key="5">
    <source>
        <dbReference type="PROSITE" id="PS50931"/>
    </source>
</evidence>
<dbReference type="PROSITE" id="PS50931">
    <property type="entry name" value="HTH_LYSR"/>
    <property type="match status" value="1"/>
</dbReference>
<evidence type="ECO:0000313" key="6">
    <source>
        <dbReference type="EMBL" id="MDR6216092.1"/>
    </source>
</evidence>
<proteinExistence type="inferred from homology"/>
<dbReference type="Gene3D" id="1.10.10.10">
    <property type="entry name" value="Winged helix-like DNA-binding domain superfamily/Winged helix DNA-binding domain"/>
    <property type="match status" value="1"/>
</dbReference>
<sequence length="302" mass="34072">MDLRTLRLFVEIARLGSFAEAAKTVFTTQSTVSKAIKNLEGELGVRLVERSGRSKGLTQAGELLYQRALNMLDEMSHLEIELAQIQGLQRGSLRIGFPKMGTSAFYAGLFAKFRQRYPDIDVHISVEPLQRLEDQLRDGDVDLAALLAPESTDFDWQHVRTESLMALVPQPFLSTPRTHITLEELARWPFILFEDGCTLNEAIVQACARQGVQVHMDLVSTGQIDFITELVASRLGVSLLPRALTQWRQHPEVRYLEVPELQGLWQFTLAWRRGAHLSYPARAWLALAQEHFKQAPTLPATA</sequence>
<dbReference type="InterPro" id="IPR036390">
    <property type="entry name" value="WH_DNA-bd_sf"/>
</dbReference>
<dbReference type="PANTHER" id="PTHR30419">
    <property type="entry name" value="HTH-TYPE TRANSCRIPTIONAL REGULATOR YBHD"/>
    <property type="match status" value="1"/>
</dbReference>
<dbReference type="Proteomes" id="UP001267710">
    <property type="component" value="Unassembled WGS sequence"/>
</dbReference>
<evidence type="ECO:0000256" key="1">
    <source>
        <dbReference type="ARBA" id="ARBA00009437"/>
    </source>
</evidence>
<protein>
    <submittedName>
        <fullName evidence="6">DNA-binding transcriptional LysR family regulator</fullName>
    </submittedName>
</protein>
<dbReference type="InterPro" id="IPR050950">
    <property type="entry name" value="HTH-type_LysR_regulators"/>
</dbReference>
<dbReference type="PANTHER" id="PTHR30419:SF8">
    <property type="entry name" value="NITROGEN ASSIMILATION TRANSCRIPTIONAL ACTIVATOR-RELATED"/>
    <property type="match status" value="1"/>
</dbReference>
<evidence type="ECO:0000313" key="7">
    <source>
        <dbReference type="Proteomes" id="UP001267710"/>
    </source>
</evidence>
<dbReference type="SUPFAM" id="SSF46785">
    <property type="entry name" value="Winged helix' DNA-binding domain"/>
    <property type="match status" value="1"/>
</dbReference>
<evidence type="ECO:0000256" key="3">
    <source>
        <dbReference type="ARBA" id="ARBA00023125"/>
    </source>
</evidence>
<dbReference type="InterPro" id="IPR005119">
    <property type="entry name" value="LysR_subst-bd"/>
</dbReference>
<feature type="domain" description="HTH lysR-type" evidence="5">
    <location>
        <begin position="1"/>
        <end position="58"/>
    </location>
</feature>
<dbReference type="RefSeq" id="WP_309831237.1">
    <property type="nucleotide sequence ID" value="NZ_JAVIZX010000001.1"/>
</dbReference>
<dbReference type="Pfam" id="PF00126">
    <property type="entry name" value="HTH_1"/>
    <property type="match status" value="1"/>
</dbReference>
<dbReference type="GO" id="GO:0003677">
    <property type="term" value="F:DNA binding"/>
    <property type="evidence" value="ECO:0007669"/>
    <property type="project" value="UniProtKB-KW"/>
</dbReference>
<name>A0ABU1IH03_9BURK</name>
<keyword evidence="7" id="KW-1185">Reference proteome</keyword>
<keyword evidence="3 6" id="KW-0238">DNA-binding</keyword>
<gene>
    <name evidence="6" type="ORF">QE399_003781</name>
</gene>
<dbReference type="SUPFAM" id="SSF53850">
    <property type="entry name" value="Periplasmic binding protein-like II"/>
    <property type="match status" value="1"/>
</dbReference>
<dbReference type="Pfam" id="PF03466">
    <property type="entry name" value="LysR_substrate"/>
    <property type="match status" value="1"/>
</dbReference>
<evidence type="ECO:0000256" key="2">
    <source>
        <dbReference type="ARBA" id="ARBA00023015"/>
    </source>
</evidence>
<keyword evidence="2" id="KW-0805">Transcription regulation</keyword>
<comment type="caution">
    <text evidence="6">The sequence shown here is derived from an EMBL/GenBank/DDBJ whole genome shotgun (WGS) entry which is preliminary data.</text>
</comment>
<dbReference type="InterPro" id="IPR000847">
    <property type="entry name" value="LysR_HTH_N"/>
</dbReference>
<comment type="similarity">
    <text evidence="1">Belongs to the LysR transcriptional regulatory family.</text>
</comment>
<keyword evidence="4" id="KW-0804">Transcription</keyword>
<accession>A0ABU1IH03</accession>
<dbReference type="Gene3D" id="3.40.190.290">
    <property type="match status" value="1"/>
</dbReference>
<organism evidence="6 7">
    <name type="scientific">Paracidovorax wautersii</name>
    <dbReference type="NCBI Taxonomy" id="1177982"/>
    <lineage>
        <taxon>Bacteria</taxon>
        <taxon>Pseudomonadati</taxon>
        <taxon>Pseudomonadota</taxon>
        <taxon>Betaproteobacteria</taxon>
        <taxon>Burkholderiales</taxon>
        <taxon>Comamonadaceae</taxon>
        <taxon>Paracidovorax</taxon>
    </lineage>
</organism>
<dbReference type="InterPro" id="IPR036388">
    <property type="entry name" value="WH-like_DNA-bd_sf"/>
</dbReference>
<reference evidence="6 7" key="1">
    <citation type="submission" date="2023-08" db="EMBL/GenBank/DDBJ databases">
        <title>Functional and genomic diversity of the sorghum phyllosphere microbiome.</title>
        <authorList>
            <person name="Shade A."/>
        </authorList>
    </citation>
    <scope>NUCLEOTIDE SEQUENCE [LARGE SCALE GENOMIC DNA]</scope>
    <source>
        <strain evidence="6 7">SORGH_AS_0335</strain>
    </source>
</reference>
<dbReference type="EMBL" id="JAVIZX010000001">
    <property type="protein sequence ID" value="MDR6216092.1"/>
    <property type="molecule type" value="Genomic_DNA"/>
</dbReference>